<dbReference type="SMART" id="SM01208">
    <property type="entry name" value="G5"/>
    <property type="match status" value="1"/>
</dbReference>
<protein>
    <submittedName>
        <fullName evidence="5">3D (Asp-Asp-Asp) domain-containing protein</fullName>
    </submittedName>
</protein>
<feature type="chain" id="PRO_5038622378" evidence="3">
    <location>
        <begin position="24"/>
        <end position="338"/>
    </location>
</feature>
<dbReference type="Pfam" id="PF06725">
    <property type="entry name" value="3D"/>
    <property type="match status" value="1"/>
</dbReference>
<keyword evidence="1 3" id="KW-0732">Signal</keyword>
<dbReference type="InterPro" id="IPR036908">
    <property type="entry name" value="RlpA-like_sf"/>
</dbReference>
<dbReference type="GO" id="GO:0019867">
    <property type="term" value="C:outer membrane"/>
    <property type="evidence" value="ECO:0007669"/>
    <property type="project" value="InterPro"/>
</dbReference>
<dbReference type="InterPro" id="IPR051933">
    <property type="entry name" value="Resuscitation_pf_RpfB"/>
</dbReference>
<organism evidence="5 6">
    <name type="scientific">Thermoflavimicrobium dichotomicum</name>
    <dbReference type="NCBI Taxonomy" id="46223"/>
    <lineage>
        <taxon>Bacteria</taxon>
        <taxon>Bacillati</taxon>
        <taxon>Bacillota</taxon>
        <taxon>Bacilli</taxon>
        <taxon>Bacillales</taxon>
        <taxon>Thermoactinomycetaceae</taxon>
        <taxon>Thermoflavimicrobium</taxon>
    </lineage>
</organism>
<evidence type="ECO:0000313" key="6">
    <source>
        <dbReference type="Proteomes" id="UP000199545"/>
    </source>
</evidence>
<reference evidence="5 6" key="1">
    <citation type="submission" date="2016-10" db="EMBL/GenBank/DDBJ databases">
        <authorList>
            <person name="de Groot N.N."/>
        </authorList>
    </citation>
    <scope>NUCLEOTIDE SEQUENCE [LARGE SCALE GENOMIC DNA]</scope>
    <source>
        <strain evidence="5 6">DSM 44778</strain>
    </source>
</reference>
<dbReference type="CDD" id="cd14667">
    <property type="entry name" value="3D_containing_proteins"/>
    <property type="match status" value="1"/>
</dbReference>
<dbReference type="InterPro" id="IPR059180">
    <property type="entry name" value="3D_YorM"/>
</dbReference>
<dbReference type="Gene3D" id="2.20.230.10">
    <property type="entry name" value="Resuscitation-promoting factor rpfb"/>
    <property type="match status" value="1"/>
</dbReference>
<sequence length="338" mass="37310">MKKSLIIGIAVLFVVLVSGTAAAFAMEKEVEVRFSDRTDELQISGFYDTLSDALASEGQNVEQMKKQYTPSVPWDQKLGKDTKVTLTCNCEVTLKENGKEKGKFKTTAQTVEAFLQTQKVSVSKWDQVSPALNQKITNGMTISVEKVETKISKVVKTIPYQVKEEKDPELEEGKKVEKVKGKEGKEVYQVTTLYKNGKPVMKDGKPQIEKKLVSKVEPVDKVIKIGTKKEKEKDEDKDKDKNTQDEQGCKLMSGFEATAYEPSVGSKTATGHPVRRGVIAVDPSVIPLYSKVYVPGYGWGQALDTGGAIKGKIVDVFVESAAEARSWGRKHDLTHLSA</sequence>
<name>A0A1I3NC36_9BACL</name>
<feature type="region of interest" description="Disordered" evidence="2">
    <location>
        <begin position="227"/>
        <end position="248"/>
    </location>
</feature>
<dbReference type="STRING" id="46223.SAMN05421852_10483"/>
<dbReference type="Pfam" id="PF07501">
    <property type="entry name" value="G5"/>
    <property type="match status" value="1"/>
</dbReference>
<dbReference type="AlphaFoldDB" id="A0A1I3NC36"/>
<evidence type="ECO:0000313" key="5">
    <source>
        <dbReference type="EMBL" id="SFJ06814.1"/>
    </source>
</evidence>
<evidence type="ECO:0000256" key="1">
    <source>
        <dbReference type="ARBA" id="ARBA00022729"/>
    </source>
</evidence>
<dbReference type="InterPro" id="IPR007137">
    <property type="entry name" value="DUF348"/>
</dbReference>
<dbReference type="InterPro" id="IPR011098">
    <property type="entry name" value="G5_dom"/>
</dbReference>
<dbReference type="PANTHER" id="PTHR39160:SF4">
    <property type="entry name" value="RESUSCITATION-PROMOTING FACTOR RPFB"/>
    <property type="match status" value="1"/>
</dbReference>
<gene>
    <name evidence="5" type="ORF">SAMN05421852_10483</name>
</gene>
<dbReference type="EMBL" id="FORR01000004">
    <property type="protein sequence ID" value="SFJ06814.1"/>
    <property type="molecule type" value="Genomic_DNA"/>
</dbReference>
<evidence type="ECO:0000256" key="2">
    <source>
        <dbReference type="SAM" id="MobiDB-lite"/>
    </source>
</evidence>
<dbReference type="RefSeq" id="WP_093228826.1">
    <property type="nucleotide sequence ID" value="NZ_FORR01000004.1"/>
</dbReference>
<dbReference type="Pfam" id="PF03990">
    <property type="entry name" value="DUF348"/>
    <property type="match status" value="1"/>
</dbReference>
<dbReference type="SUPFAM" id="SSF50685">
    <property type="entry name" value="Barwin-like endoglucanases"/>
    <property type="match status" value="1"/>
</dbReference>
<dbReference type="OrthoDB" id="9798935at2"/>
<dbReference type="Gene3D" id="2.40.40.10">
    <property type="entry name" value="RlpA-like domain"/>
    <property type="match status" value="1"/>
</dbReference>
<feature type="signal peptide" evidence="3">
    <location>
        <begin position="1"/>
        <end position="23"/>
    </location>
</feature>
<dbReference type="InterPro" id="IPR010611">
    <property type="entry name" value="3D_dom"/>
</dbReference>
<dbReference type="GO" id="GO:0004553">
    <property type="term" value="F:hydrolase activity, hydrolyzing O-glycosyl compounds"/>
    <property type="evidence" value="ECO:0007669"/>
    <property type="project" value="InterPro"/>
</dbReference>
<dbReference type="PROSITE" id="PS51109">
    <property type="entry name" value="G5"/>
    <property type="match status" value="1"/>
</dbReference>
<proteinExistence type="predicted"/>
<keyword evidence="6" id="KW-1185">Reference proteome</keyword>
<feature type="domain" description="G5" evidence="4">
    <location>
        <begin position="144"/>
        <end position="229"/>
    </location>
</feature>
<accession>A0A1I3NC36</accession>
<dbReference type="GO" id="GO:0009254">
    <property type="term" value="P:peptidoglycan turnover"/>
    <property type="evidence" value="ECO:0007669"/>
    <property type="project" value="InterPro"/>
</dbReference>
<dbReference type="Proteomes" id="UP000199545">
    <property type="component" value="Unassembled WGS sequence"/>
</dbReference>
<evidence type="ECO:0000259" key="4">
    <source>
        <dbReference type="PROSITE" id="PS51109"/>
    </source>
</evidence>
<dbReference type="PANTHER" id="PTHR39160">
    <property type="entry name" value="CELL WALL-BINDING PROTEIN YOCH"/>
    <property type="match status" value="1"/>
</dbReference>
<evidence type="ECO:0000256" key="3">
    <source>
        <dbReference type="SAM" id="SignalP"/>
    </source>
</evidence>